<evidence type="ECO:0000313" key="12">
    <source>
        <dbReference type="Proteomes" id="UP001165667"/>
    </source>
</evidence>
<evidence type="ECO:0000256" key="3">
    <source>
        <dbReference type="ARBA" id="ARBA00022448"/>
    </source>
</evidence>
<dbReference type="PANTHER" id="PTHR30614">
    <property type="entry name" value="MEMBRANE COMPONENT OF AMINO ACID ABC TRANSPORTER"/>
    <property type="match status" value="1"/>
</dbReference>
<gene>
    <name evidence="11" type="ORF">M8523_30045</name>
</gene>
<organism evidence="11 12">
    <name type="scientific">Lichenifustis flavocetrariae</name>
    <dbReference type="NCBI Taxonomy" id="2949735"/>
    <lineage>
        <taxon>Bacteria</taxon>
        <taxon>Pseudomonadati</taxon>
        <taxon>Pseudomonadota</taxon>
        <taxon>Alphaproteobacteria</taxon>
        <taxon>Hyphomicrobiales</taxon>
        <taxon>Lichenihabitantaceae</taxon>
        <taxon>Lichenifustis</taxon>
    </lineage>
</organism>
<comment type="similarity">
    <text evidence="2">Belongs to the binding-protein-dependent transport system permease family. HisMQ subfamily.</text>
</comment>
<dbReference type="CDD" id="cd06261">
    <property type="entry name" value="TM_PBP2"/>
    <property type="match status" value="1"/>
</dbReference>
<evidence type="ECO:0000313" key="11">
    <source>
        <dbReference type="EMBL" id="MCW6512174.1"/>
    </source>
</evidence>
<evidence type="ECO:0000256" key="9">
    <source>
        <dbReference type="RuleBase" id="RU363032"/>
    </source>
</evidence>
<reference evidence="11" key="1">
    <citation type="submission" date="2022-05" db="EMBL/GenBank/DDBJ databases">
        <authorList>
            <person name="Pankratov T."/>
        </authorList>
    </citation>
    <scope>NUCLEOTIDE SEQUENCE</scope>
    <source>
        <strain evidence="11">BP6-180914</strain>
    </source>
</reference>
<feature type="domain" description="ABC transmembrane type-1" evidence="10">
    <location>
        <begin position="19"/>
        <end position="207"/>
    </location>
</feature>
<name>A0AA41Z1U5_9HYPH</name>
<dbReference type="NCBIfam" id="TIGR01726">
    <property type="entry name" value="HEQRo_perm_3TM"/>
    <property type="match status" value="1"/>
</dbReference>
<keyword evidence="8 9" id="KW-0472">Membrane</keyword>
<dbReference type="GO" id="GO:0022857">
    <property type="term" value="F:transmembrane transporter activity"/>
    <property type="evidence" value="ECO:0007669"/>
    <property type="project" value="InterPro"/>
</dbReference>
<dbReference type="EMBL" id="JAMOIM010000042">
    <property type="protein sequence ID" value="MCW6512174.1"/>
    <property type="molecule type" value="Genomic_DNA"/>
</dbReference>
<dbReference type="AlphaFoldDB" id="A0AA41Z1U5"/>
<dbReference type="InterPro" id="IPR000515">
    <property type="entry name" value="MetI-like"/>
</dbReference>
<keyword evidence="3 9" id="KW-0813">Transport</keyword>
<evidence type="ECO:0000256" key="5">
    <source>
        <dbReference type="ARBA" id="ARBA00022692"/>
    </source>
</evidence>
<evidence type="ECO:0000259" key="10">
    <source>
        <dbReference type="PROSITE" id="PS50928"/>
    </source>
</evidence>
<sequence>MHLNFSVWLTRWPYLLQGAAISLEIVVIVLLLSTPLAMIAALGLGATNRAILYPMMAISWILRGIPPLVILFVAYFVVPQFGISLTPLVAAIAGFTAYNTLVVAELIVAGFRSVDPGQHAAIAALGLPPFRAYRRVLLPQALPSIIPPYISYSTDMVKGTALAGSIGVLELVTRANQVILATNRPFEILLGIAALYGIVDAGLMGLQAAAERLWAPHARR</sequence>
<evidence type="ECO:0000256" key="6">
    <source>
        <dbReference type="ARBA" id="ARBA00022970"/>
    </source>
</evidence>
<comment type="caution">
    <text evidence="11">The sequence shown here is derived from an EMBL/GenBank/DDBJ whole genome shotgun (WGS) entry which is preliminary data.</text>
</comment>
<dbReference type="InterPro" id="IPR043429">
    <property type="entry name" value="ArtM/GltK/GlnP/TcyL/YhdX-like"/>
</dbReference>
<proteinExistence type="inferred from homology"/>
<dbReference type="RefSeq" id="WP_282588550.1">
    <property type="nucleotide sequence ID" value="NZ_JAMOIM010000042.1"/>
</dbReference>
<comment type="subcellular location">
    <subcellularLocation>
        <location evidence="1">Cell inner membrane</location>
        <topology evidence="1">Multi-pass membrane protein</topology>
    </subcellularLocation>
    <subcellularLocation>
        <location evidence="9">Cell membrane</location>
        <topology evidence="9">Multi-pass membrane protein</topology>
    </subcellularLocation>
</comment>
<evidence type="ECO:0000256" key="4">
    <source>
        <dbReference type="ARBA" id="ARBA00022475"/>
    </source>
</evidence>
<keyword evidence="4" id="KW-1003">Cell membrane</keyword>
<keyword evidence="5 9" id="KW-0812">Transmembrane</keyword>
<feature type="transmembrane region" description="Helical" evidence="9">
    <location>
        <begin position="84"/>
        <end position="108"/>
    </location>
</feature>
<protein>
    <submittedName>
        <fullName evidence="11">Amino acid ABC transporter permease</fullName>
    </submittedName>
</protein>
<evidence type="ECO:0000256" key="1">
    <source>
        <dbReference type="ARBA" id="ARBA00004429"/>
    </source>
</evidence>
<feature type="transmembrane region" description="Helical" evidence="9">
    <location>
        <begin position="57"/>
        <end position="78"/>
    </location>
</feature>
<keyword evidence="6" id="KW-0029">Amino-acid transport</keyword>
<evidence type="ECO:0000256" key="2">
    <source>
        <dbReference type="ARBA" id="ARBA00010072"/>
    </source>
</evidence>
<evidence type="ECO:0000256" key="7">
    <source>
        <dbReference type="ARBA" id="ARBA00022989"/>
    </source>
</evidence>
<feature type="transmembrane region" description="Helical" evidence="9">
    <location>
        <begin position="20"/>
        <end position="45"/>
    </location>
</feature>
<dbReference type="InterPro" id="IPR010065">
    <property type="entry name" value="AA_ABC_transptr_permease_3TM"/>
</dbReference>
<keyword evidence="7 9" id="KW-1133">Transmembrane helix</keyword>
<evidence type="ECO:0000256" key="8">
    <source>
        <dbReference type="ARBA" id="ARBA00023136"/>
    </source>
</evidence>
<dbReference type="InterPro" id="IPR035906">
    <property type="entry name" value="MetI-like_sf"/>
</dbReference>
<dbReference type="Proteomes" id="UP001165667">
    <property type="component" value="Unassembled WGS sequence"/>
</dbReference>
<dbReference type="Pfam" id="PF00528">
    <property type="entry name" value="BPD_transp_1"/>
    <property type="match status" value="1"/>
</dbReference>
<dbReference type="GO" id="GO:0006865">
    <property type="term" value="P:amino acid transport"/>
    <property type="evidence" value="ECO:0007669"/>
    <property type="project" value="UniProtKB-KW"/>
</dbReference>
<dbReference type="GO" id="GO:0043190">
    <property type="term" value="C:ATP-binding cassette (ABC) transporter complex"/>
    <property type="evidence" value="ECO:0007669"/>
    <property type="project" value="InterPro"/>
</dbReference>
<keyword evidence="12" id="KW-1185">Reference proteome</keyword>
<accession>A0AA41Z1U5</accession>
<dbReference type="SUPFAM" id="SSF161098">
    <property type="entry name" value="MetI-like"/>
    <property type="match status" value="1"/>
</dbReference>
<dbReference type="Gene3D" id="1.10.3720.10">
    <property type="entry name" value="MetI-like"/>
    <property type="match status" value="1"/>
</dbReference>
<dbReference type="PANTHER" id="PTHR30614:SF0">
    <property type="entry name" value="L-CYSTINE TRANSPORT SYSTEM PERMEASE PROTEIN TCYL"/>
    <property type="match status" value="1"/>
</dbReference>
<dbReference type="PROSITE" id="PS50928">
    <property type="entry name" value="ABC_TM1"/>
    <property type="match status" value="1"/>
</dbReference>